<sequence>MFLIKAIPPFTILSGLCKIAISKYLPIEGIYSIVI</sequence>
<dbReference type="EMBL" id="GBRH01245712">
    <property type="protein sequence ID" value="JAD52183.1"/>
    <property type="molecule type" value="Transcribed_RNA"/>
</dbReference>
<proteinExistence type="predicted"/>
<accession>A0A0A9AQP7</accession>
<reference evidence="1" key="2">
    <citation type="journal article" date="2015" name="Data Brief">
        <title>Shoot transcriptome of the giant reed, Arundo donax.</title>
        <authorList>
            <person name="Barrero R.A."/>
            <person name="Guerrero F.D."/>
            <person name="Moolhuijzen P."/>
            <person name="Goolsby J.A."/>
            <person name="Tidwell J."/>
            <person name="Bellgard S.E."/>
            <person name="Bellgard M.I."/>
        </authorList>
    </citation>
    <scope>NUCLEOTIDE SEQUENCE</scope>
    <source>
        <tissue evidence="1">Shoot tissue taken approximately 20 cm above the soil surface</tissue>
    </source>
</reference>
<dbReference type="AlphaFoldDB" id="A0A0A9AQP7"/>
<evidence type="ECO:0000313" key="1">
    <source>
        <dbReference type="EMBL" id="JAD52183.1"/>
    </source>
</evidence>
<reference evidence="1" key="1">
    <citation type="submission" date="2014-09" db="EMBL/GenBank/DDBJ databases">
        <authorList>
            <person name="Magalhaes I.L.F."/>
            <person name="Oliveira U."/>
            <person name="Santos F.R."/>
            <person name="Vidigal T.H.D.A."/>
            <person name="Brescovit A.D."/>
            <person name="Santos A.J."/>
        </authorList>
    </citation>
    <scope>NUCLEOTIDE SEQUENCE</scope>
    <source>
        <tissue evidence="1">Shoot tissue taken approximately 20 cm above the soil surface</tissue>
    </source>
</reference>
<name>A0A0A9AQP7_ARUDO</name>
<protein>
    <submittedName>
        <fullName evidence="1">Uncharacterized protein</fullName>
    </submittedName>
</protein>
<organism evidence="1">
    <name type="scientific">Arundo donax</name>
    <name type="common">Giant reed</name>
    <name type="synonym">Donax arundinaceus</name>
    <dbReference type="NCBI Taxonomy" id="35708"/>
    <lineage>
        <taxon>Eukaryota</taxon>
        <taxon>Viridiplantae</taxon>
        <taxon>Streptophyta</taxon>
        <taxon>Embryophyta</taxon>
        <taxon>Tracheophyta</taxon>
        <taxon>Spermatophyta</taxon>
        <taxon>Magnoliopsida</taxon>
        <taxon>Liliopsida</taxon>
        <taxon>Poales</taxon>
        <taxon>Poaceae</taxon>
        <taxon>PACMAD clade</taxon>
        <taxon>Arundinoideae</taxon>
        <taxon>Arundineae</taxon>
        <taxon>Arundo</taxon>
    </lineage>
</organism>